<feature type="compositionally biased region" description="Basic and acidic residues" evidence="1">
    <location>
        <begin position="265"/>
        <end position="286"/>
    </location>
</feature>
<evidence type="ECO:0000313" key="4">
    <source>
        <dbReference type="RefSeq" id="XP_028967814.1"/>
    </source>
</evidence>
<proteinExistence type="predicted"/>
<dbReference type="GO" id="GO:0032021">
    <property type="term" value="C:NELF complex"/>
    <property type="evidence" value="ECO:0007669"/>
    <property type="project" value="TreeGrafter"/>
</dbReference>
<feature type="region of interest" description="Disordered" evidence="1">
    <location>
        <begin position="206"/>
        <end position="344"/>
    </location>
</feature>
<feature type="compositionally biased region" description="Low complexity" evidence="1">
    <location>
        <begin position="291"/>
        <end position="311"/>
    </location>
</feature>
<feature type="domain" description="HDAg" evidence="2">
    <location>
        <begin position="88"/>
        <end position="248"/>
    </location>
</feature>
<dbReference type="PROSITE" id="PS51838">
    <property type="entry name" value="HDAG"/>
    <property type="match status" value="1"/>
</dbReference>
<reference evidence="4" key="1">
    <citation type="submission" date="2025-08" db="UniProtKB">
        <authorList>
            <consortium name="RefSeq"/>
        </authorList>
    </citation>
    <scope>IDENTIFICATION</scope>
</reference>
<protein>
    <submittedName>
        <fullName evidence="4">Negative elongation factor A</fullName>
    </submittedName>
</protein>
<dbReference type="CTD" id="42520"/>
<keyword evidence="3" id="KW-1185">Reference proteome</keyword>
<dbReference type="PANTHER" id="PTHR13328">
    <property type="entry name" value="NEGATIVE ELONGATION FACTOR A NELF-A"/>
    <property type="match status" value="1"/>
</dbReference>
<dbReference type="Proteomes" id="UP000694867">
    <property type="component" value="Unplaced"/>
</dbReference>
<evidence type="ECO:0000259" key="2">
    <source>
        <dbReference type="PROSITE" id="PS51838"/>
    </source>
</evidence>
<dbReference type="InterPro" id="IPR052828">
    <property type="entry name" value="NELF-A_domain"/>
</dbReference>
<keyword evidence="4" id="KW-0251">Elongation factor</keyword>
<dbReference type="GO" id="GO:0003746">
    <property type="term" value="F:translation elongation factor activity"/>
    <property type="evidence" value="ECO:0007669"/>
    <property type="project" value="UniProtKB-KW"/>
</dbReference>
<dbReference type="InterPro" id="IPR056557">
    <property type="entry name" value="NELF-A_N"/>
</dbReference>
<dbReference type="KEGG" id="goe:100898280"/>
<dbReference type="GO" id="GO:0034244">
    <property type="term" value="P:negative regulation of transcription elongation by RNA polymerase II"/>
    <property type="evidence" value="ECO:0007669"/>
    <property type="project" value="TreeGrafter"/>
</dbReference>
<accession>A0AAJ7WHZ5</accession>
<dbReference type="RefSeq" id="XP_028967814.1">
    <property type="nucleotide sequence ID" value="XM_029111981.1"/>
</dbReference>
<name>A0AAJ7WHZ5_9ACAR</name>
<evidence type="ECO:0000256" key="1">
    <source>
        <dbReference type="SAM" id="MobiDB-lite"/>
    </source>
</evidence>
<feature type="compositionally biased region" description="Polar residues" evidence="1">
    <location>
        <begin position="217"/>
        <end position="237"/>
    </location>
</feature>
<keyword evidence="4" id="KW-0648">Protein biosynthesis</keyword>
<dbReference type="PANTHER" id="PTHR13328:SF4">
    <property type="entry name" value="NEGATIVE ELONGATION FACTOR A"/>
    <property type="match status" value="1"/>
</dbReference>
<dbReference type="GeneID" id="100898280"/>
<dbReference type="AlphaFoldDB" id="A0AAJ7WHZ5"/>
<dbReference type="Pfam" id="PF23553">
    <property type="entry name" value="NELF-A_N"/>
    <property type="match status" value="1"/>
</dbReference>
<organism evidence="3 4">
    <name type="scientific">Galendromus occidentalis</name>
    <name type="common">western predatory mite</name>
    <dbReference type="NCBI Taxonomy" id="34638"/>
    <lineage>
        <taxon>Eukaryota</taxon>
        <taxon>Metazoa</taxon>
        <taxon>Ecdysozoa</taxon>
        <taxon>Arthropoda</taxon>
        <taxon>Chelicerata</taxon>
        <taxon>Arachnida</taxon>
        <taxon>Acari</taxon>
        <taxon>Parasitiformes</taxon>
        <taxon>Mesostigmata</taxon>
        <taxon>Gamasina</taxon>
        <taxon>Phytoseioidea</taxon>
        <taxon>Phytoseiidae</taxon>
        <taxon>Typhlodrominae</taxon>
        <taxon>Galendromus</taxon>
    </lineage>
</organism>
<gene>
    <name evidence="4" type="primary">LOC100898280</name>
</gene>
<dbReference type="InterPro" id="IPR037517">
    <property type="entry name" value="HDAG_dom"/>
</dbReference>
<sequence>MAYVRDSDTSLWLHNKLGTNDLWSSHSICSQLDRELLGKIPQIFSDLQSQVKLKLILAIIHIPLRNMAEWSTELKAILVKASQDNDQWVSTLADLLRTYPDDGTLFLDPESGGFCELLNELRKLVRSRSLEQQILPEECLYLNKSASNALLGPPPAPTKHFNIRKNPKSYQVKAEYLQKARESQNTKRSISNSSVPIRCRGLSKLSADSPLRGIPSNRLSGSFRSPISSLNRSLSKTPNRKESGIKLLEIGEQPIGRDAKRRKKNAEDEGFKKDDKKIDEEKKTPEEEAETSATASPTTPDYAAGLLSSMPVPSPAPSAPSYGSIPTIPKVPSSPAPKTPSHTPQYANVQISTQSQSSTPASLNLNQLHSTPTKYSTAGQVVVTQSPVADNRPSYAASTLLSSPLTQSQPQLGPTQQSVVVQGQTYTVQTQPATYVTQQTQQQMPQPGGAYQNVVVNHGTQLVQNTNGTQYVIRQAPQVVQGAGVQPVSVAQQTVQHLQTQTANGARMQRMVIRAPVLQQTDQSSQLQAQPRNYSISKTQFDEAQEMFKNSNKVTRSEKALILGFIAGNRQNPCPALGDIITIVLNEDKQDISQPDGSYRSMLIQTHFEMNYATGGWAKVIRQFPEGQNRALSHVIVTTTATK</sequence>
<evidence type="ECO:0000313" key="3">
    <source>
        <dbReference type="Proteomes" id="UP000694867"/>
    </source>
</evidence>